<evidence type="ECO:0000313" key="1">
    <source>
        <dbReference type="EMBL" id="GAA1411803.1"/>
    </source>
</evidence>
<accession>A0ABN1YGA2</accession>
<dbReference type="RefSeq" id="WP_344343997.1">
    <property type="nucleotide sequence ID" value="NZ_BAAAKJ010000419.1"/>
</dbReference>
<organism evidence="1 2">
    <name type="scientific">Kitasatospora putterlickiae</name>
    <dbReference type="NCBI Taxonomy" id="221725"/>
    <lineage>
        <taxon>Bacteria</taxon>
        <taxon>Bacillati</taxon>
        <taxon>Actinomycetota</taxon>
        <taxon>Actinomycetes</taxon>
        <taxon>Kitasatosporales</taxon>
        <taxon>Streptomycetaceae</taxon>
        <taxon>Kitasatospora</taxon>
    </lineage>
</organism>
<dbReference type="Proteomes" id="UP001499863">
    <property type="component" value="Unassembled WGS sequence"/>
</dbReference>
<dbReference type="EMBL" id="BAAAKJ010000419">
    <property type="protein sequence ID" value="GAA1411803.1"/>
    <property type="molecule type" value="Genomic_DNA"/>
</dbReference>
<name>A0ABN1YGA2_9ACTN</name>
<protein>
    <submittedName>
        <fullName evidence="1">DUF5995 family protein</fullName>
    </submittedName>
</protein>
<sequence>MTQSAAKPAQSVDEVIERMRAIKARLDPRDGVACFNRMYLRVTELVGQRLAAGYFQDQVFIERLDVVFANLYFDAVEAAEAGRPVNAAWRPLFDARGHRKVWPIQFAFAGMNAHTYHDLALAVVETCIGRRTTPDTPPVHADHLKVDELLAQVEAEERASFEARIVKVATAGAEPLKHIVASFSIARARDAAWATTQTLWHQRNIRPMYDATLAAVTASTALAGRMLVTPVLAPVERPDGEG</sequence>
<comment type="caution">
    <text evidence="1">The sequence shown here is derived from an EMBL/GenBank/DDBJ whole genome shotgun (WGS) entry which is preliminary data.</text>
</comment>
<gene>
    <name evidence="1" type="ORF">GCM10009639_63630</name>
</gene>
<evidence type="ECO:0000313" key="2">
    <source>
        <dbReference type="Proteomes" id="UP001499863"/>
    </source>
</evidence>
<reference evidence="1 2" key="1">
    <citation type="journal article" date="2019" name="Int. J. Syst. Evol. Microbiol.">
        <title>The Global Catalogue of Microorganisms (GCM) 10K type strain sequencing project: providing services to taxonomists for standard genome sequencing and annotation.</title>
        <authorList>
            <consortium name="The Broad Institute Genomics Platform"/>
            <consortium name="The Broad Institute Genome Sequencing Center for Infectious Disease"/>
            <person name="Wu L."/>
            <person name="Ma J."/>
        </authorList>
    </citation>
    <scope>NUCLEOTIDE SEQUENCE [LARGE SCALE GENOMIC DNA]</scope>
    <source>
        <strain evidence="1 2">JCM 12393</strain>
    </source>
</reference>
<dbReference type="InterPro" id="IPR046037">
    <property type="entry name" value="DUF5995"/>
</dbReference>
<keyword evidence="2" id="KW-1185">Reference proteome</keyword>
<dbReference type="Pfam" id="PF19458">
    <property type="entry name" value="DUF5995"/>
    <property type="match status" value="1"/>
</dbReference>
<proteinExistence type="predicted"/>